<dbReference type="SFLD" id="SFLDG01135">
    <property type="entry name" value="C1.5.6:_HAD__Beta-PGM__Phospha"/>
    <property type="match status" value="1"/>
</dbReference>
<dbReference type="PANTHER" id="PTHR18901:SF38">
    <property type="entry name" value="PSEUDOURIDINE-5'-PHOSPHATASE"/>
    <property type="match status" value="1"/>
</dbReference>
<dbReference type="Gene3D" id="3.40.50.1000">
    <property type="entry name" value="HAD superfamily/HAD-like"/>
    <property type="match status" value="1"/>
</dbReference>
<dbReference type="SFLD" id="SFLDS00003">
    <property type="entry name" value="Haloacid_Dehalogenase"/>
    <property type="match status" value="1"/>
</dbReference>
<dbReference type="EMBL" id="BSUJ01000001">
    <property type="protein sequence ID" value="GMA21423.1"/>
    <property type="molecule type" value="Genomic_DNA"/>
</dbReference>
<dbReference type="Gene3D" id="1.10.150.240">
    <property type="entry name" value="Putative phosphatase, domain 2"/>
    <property type="match status" value="1"/>
</dbReference>
<dbReference type="RefSeq" id="WP_241441661.1">
    <property type="nucleotide sequence ID" value="NZ_BSUJ01000001.1"/>
</dbReference>
<comment type="caution">
    <text evidence="1">The sequence shown here is derived from an EMBL/GenBank/DDBJ whole genome shotgun (WGS) entry which is preliminary data.</text>
</comment>
<dbReference type="InterPro" id="IPR006439">
    <property type="entry name" value="HAD-SF_hydro_IA"/>
</dbReference>
<dbReference type="SFLD" id="SFLDG01129">
    <property type="entry name" value="C1.5:_HAD__Beta-PGM__Phosphata"/>
    <property type="match status" value="1"/>
</dbReference>
<dbReference type="Proteomes" id="UP001157109">
    <property type="component" value="Unassembled WGS sequence"/>
</dbReference>
<dbReference type="CDD" id="cd07505">
    <property type="entry name" value="HAD_BPGM-like"/>
    <property type="match status" value="1"/>
</dbReference>
<dbReference type="InterPro" id="IPR036412">
    <property type="entry name" value="HAD-like_sf"/>
</dbReference>
<dbReference type="Pfam" id="PF00702">
    <property type="entry name" value="Hydrolase"/>
    <property type="match status" value="1"/>
</dbReference>
<sequence>MLAPAQTPFDAFVFDMDGTLTDTEAVWDDIRRDLAARHDRPWPDGATQAMMGMSTPEWSSYLVETVGLPGTPEEAAQETIDAMVEQYHRDLTLVPGAVAAVRRMAAERPIGLATSSPRVLITAALDEMGVTDLFGATVSTEEVAAGKPAPDGYLRVCQLLGVDPTRCAAIEDSTNGIRSALAAGMTVIALPPHFHPPAQDVLDRCAAVIGSLDELTEDLLVQISPRSTTASTTAPKEDTHP</sequence>
<dbReference type="PANTHER" id="PTHR18901">
    <property type="entry name" value="2-DEOXYGLUCOSE-6-PHOSPHATE PHOSPHATASE 2"/>
    <property type="match status" value="1"/>
</dbReference>
<gene>
    <name evidence="1" type="ORF">GCM10025862_34440</name>
</gene>
<dbReference type="InterPro" id="IPR023198">
    <property type="entry name" value="PGP-like_dom2"/>
</dbReference>
<evidence type="ECO:0000313" key="1">
    <source>
        <dbReference type="EMBL" id="GMA21423.1"/>
    </source>
</evidence>
<evidence type="ECO:0000313" key="2">
    <source>
        <dbReference type="Proteomes" id="UP001157109"/>
    </source>
</evidence>
<organism evidence="1 2">
    <name type="scientific">Arsenicicoccus piscis</name>
    <dbReference type="NCBI Taxonomy" id="673954"/>
    <lineage>
        <taxon>Bacteria</taxon>
        <taxon>Bacillati</taxon>
        <taxon>Actinomycetota</taxon>
        <taxon>Actinomycetes</taxon>
        <taxon>Micrococcales</taxon>
        <taxon>Intrasporangiaceae</taxon>
        <taxon>Arsenicicoccus</taxon>
    </lineage>
</organism>
<proteinExistence type="predicted"/>
<keyword evidence="2" id="KW-1185">Reference proteome</keyword>
<name>A0ABQ6HU95_9MICO</name>
<dbReference type="InterPro" id="IPR023214">
    <property type="entry name" value="HAD_sf"/>
</dbReference>
<dbReference type="NCBIfam" id="TIGR01509">
    <property type="entry name" value="HAD-SF-IA-v3"/>
    <property type="match status" value="1"/>
</dbReference>
<dbReference type="SUPFAM" id="SSF56784">
    <property type="entry name" value="HAD-like"/>
    <property type="match status" value="1"/>
</dbReference>
<reference evidence="2" key="1">
    <citation type="journal article" date="2019" name="Int. J. Syst. Evol. Microbiol.">
        <title>The Global Catalogue of Microorganisms (GCM) 10K type strain sequencing project: providing services to taxonomists for standard genome sequencing and annotation.</title>
        <authorList>
            <consortium name="The Broad Institute Genomics Platform"/>
            <consortium name="The Broad Institute Genome Sequencing Center for Infectious Disease"/>
            <person name="Wu L."/>
            <person name="Ma J."/>
        </authorList>
    </citation>
    <scope>NUCLEOTIDE SEQUENCE [LARGE SCALE GENOMIC DNA]</scope>
    <source>
        <strain evidence="2">NBRC 105830</strain>
    </source>
</reference>
<protein>
    <submittedName>
        <fullName evidence="1">Haloacid dehalogenase</fullName>
    </submittedName>
</protein>
<accession>A0ABQ6HU95</accession>